<evidence type="ECO:0000313" key="2">
    <source>
        <dbReference type="EMBL" id="MDO7837297.1"/>
    </source>
</evidence>
<comment type="caution">
    <text evidence="2">The sequence shown here is derived from an EMBL/GenBank/DDBJ whole genome shotgun (WGS) entry which is preliminary data.</text>
</comment>
<dbReference type="RefSeq" id="WP_304537595.1">
    <property type="nucleotide sequence ID" value="NZ_JAUQOM010000020.1"/>
</dbReference>
<name>A0ABT8ZRY6_9SPHN</name>
<organism evidence="2 3">
    <name type="scientific">Sphingobium cyanobacteriorum</name>
    <dbReference type="NCBI Taxonomy" id="3063954"/>
    <lineage>
        <taxon>Bacteria</taxon>
        <taxon>Pseudomonadati</taxon>
        <taxon>Pseudomonadota</taxon>
        <taxon>Alphaproteobacteria</taxon>
        <taxon>Sphingomonadales</taxon>
        <taxon>Sphingomonadaceae</taxon>
        <taxon>Sphingobium</taxon>
    </lineage>
</organism>
<keyword evidence="3" id="KW-1185">Reference proteome</keyword>
<feature type="region of interest" description="Disordered" evidence="1">
    <location>
        <begin position="219"/>
        <end position="238"/>
    </location>
</feature>
<evidence type="ECO:0000256" key="1">
    <source>
        <dbReference type="SAM" id="MobiDB-lite"/>
    </source>
</evidence>
<protein>
    <submittedName>
        <fullName evidence="2">Uncharacterized protein</fullName>
    </submittedName>
</protein>
<evidence type="ECO:0000313" key="3">
    <source>
        <dbReference type="Proteomes" id="UP001176471"/>
    </source>
</evidence>
<dbReference type="Proteomes" id="UP001176471">
    <property type="component" value="Unassembled WGS sequence"/>
</dbReference>
<dbReference type="InterPro" id="IPR054333">
    <property type="entry name" value="REase-ARP-assoc"/>
</dbReference>
<dbReference type="Pfam" id="PF22558">
    <property type="entry name" value="REase-ARP"/>
    <property type="match status" value="1"/>
</dbReference>
<proteinExistence type="predicted"/>
<sequence>MTKLALLEGVSEAYVRDRMAQAGGDEIASGKFAHPESSAALAANAFGWFVERPSVLPGVPGMEVAGPVNRVEIEYCARFPWSQGTHPWLDAAAFTDTYLIGIESKRFEPFRDAKTVRFSAAYDRPVWGKNMERYSALRDALRDGTASYLHLDAAQLVKHAYGLVTDARRHKLRPHLFYIFAEPMERAGRHISADDRARHRAEVTDFRERVAGVSTAEQKSAIRRRKTRPSCYMPGGVA</sequence>
<gene>
    <name evidence="2" type="ORF">Q4610_19815</name>
</gene>
<accession>A0ABT8ZRY6</accession>
<dbReference type="EMBL" id="JAUQOM010000020">
    <property type="protein sequence ID" value="MDO7837297.1"/>
    <property type="molecule type" value="Genomic_DNA"/>
</dbReference>
<reference evidence="2" key="1">
    <citation type="submission" date="2023-07" db="EMBL/GenBank/DDBJ databases">
        <title>Bacterial whole genome sequence for Sphingobium sp. HBC34.</title>
        <authorList>
            <person name="Le V."/>
            <person name="Ko S.-R."/>
            <person name="Ahn C.-Y."/>
            <person name="Oh H.-M."/>
        </authorList>
    </citation>
    <scope>NUCLEOTIDE SEQUENCE</scope>
    <source>
        <strain evidence="2">HBC34</strain>
    </source>
</reference>